<dbReference type="InterPro" id="IPR051666">
    <property type="entry name" value="SP_Capacitation_Regulator"/>
</dbReference>
<sequence length="354" mass="40466">MASSFIFFIWAFLLLSAACQEPPPCVFPFIYRGMYYPSCTTEGTGQGRPWCATTENYDRDRQWRPCAVTEYGGNTNGQPCVFPYLYLGRAYYTCNTKFSRGRFWCSTTGSYDKDKRWSFCADTRLGANYPTQPCAPTFTYDGKLYSGCTTAGRTDGKLWCSLSSNYEVDPRGLFCEPSEPAPCYFPFVYKNKSYYSCIREGPLKTQLWCATTPNYDTDSRWKACSSQEYGGNSNGQPCVFPFTYKNQTFETCTNVDEMTGNFWCATTENYDQDQKWSFCPDTNLGSARPPLAECVFPFIYRGKSYSDCTEEDSVSWKPWCSLTSNYDVDRKWKYCEPTDLQNQNTTLSKGGVET</sequence>
<dbReference type="SUPFAM" id="SSF57440">
    <property type="entry name" value="Kringle-like"/>
    <property type="match status" value="6"/>
</dbReference>
<feature type="disulfide bond" evidence="6">
    <location>
        <begin position="39"/>
        <end position="66"/>
    </location>
</feature>
<accession>A0ABM5GSD1</accession>
<protein>
    <submittedName>
        <fullName evidence="10">Epididymal sperm-binding protein 1-like</fullName>
    </submittedName>
</protein>
<dbReference type="InterPro" id="IPR036943">
    <property type="entry name" value="FN_type2_sf"/>
</dbReference>
<keyword evidence="7" id="KW-0732">Signal</keyword>
<dbReference type="Gene3D" id="2.10.10.10">
    <property type="entry name" value="Fibronectin, type II, collagen-binding"/>
    <property type="match status" value="6"/>
</dbReference>
<evidence type="ECO:0000313" key="9">
    <source>
        <dbReference type="Proteomes" id="UP001652642"/>
    </source>
</evidence>
<evidence type="ECO:0000256" key="6">
    <source>
        <dbReference type="PROSITE-ProRule" id="PRU00479"/>
    </source>
</evidence>
<feature type="disulfide bond" evidence="6">
    <location>
        <begin position="148"/>
        <end position="175"/>
    </location>
</feature>
<dbReference type="PROSITE" id="PS51092">
    <property type="entry name" value="FN2_2"/>
    <property type="match status" value="6"/>
</dbReference>
<dbReference type="RefSeq" id="XP_072860560.1">
    <property type="nucleotide sequence ID" value="XM_073004459.1"/>
</dbReference>
<evidence type="ECO:0000256" key="4">
    <source>
        <dbReference type="ARBA" id="ARBA00022737"/>
    </source>
</evidence>
<dbReference type="InterPro" id="IPR000562">
    <property type="entry name" value="FN_type2_dom"/>
</dbReference>
<feature type="domain" description="Fibronectin type-II" evidence="8">
    <location>
        <begin position="233"/>
        <end position="281"/>
    </location>
</feature>
<keyword evidence="3" id="KW-0964">Secreted</keyword>
<dbReference type="PROSITE" id="PS00023">
    <property type="entry name" value="FN2_1"/>
    <property type="match status" value="2"/>
</dbReference>
<dbReference type="SMART" id="SM00059">
    <property type="entry name" value="FN2"/>
    <property type="match status" value="6"/>
</dbReference>
<keyword evidence="4" id="KW-0677">Repeat</keyword>
<evidence type="ECO:0000256" key="2">
    <source>
        <dbReference type="ARBA" id="ARBA00010011"/>
    </source>
</evidence>
<comment type="subcellular location">
    <subcellularLocation>
        <location evidence="1">Secreted</location>
    </subcellularLocation>
</comment>
<feature type="domain" description="Fibronectin type-II" evidence="8">
    <location>
        <begin position="20"/>
        <end position="68"/>
    </location>
</feature>
<feature type="disulfide bond" evidence="6">
    <location>
        <begin position="25"/>
        <end position="51"/>
    </location>
</feature>
<evidence type="ECO:0000256" key="7">
    <source>
        <dbReference type="SAM" id="SignalP"/>
    </source>
</evidence>
<evidence type="ECO:0000256" key="5">
    <source>
        <dbReference type="ARBA" id="ARBA00023157"/>
    </source>
</evidence>
<dbReference type="Proteomes" id="UP001652642">
    <property type="component" value="Chromosome 6"/>
</dbReference>
<feature type="disulfide bond" evidence="6">
    <location>
        <begin position="294"/>
        <end position="320"/>
    </location>
</feature>
<keyword evidence="9" id="KW-1185">Reference proteome</keyword>
<feature type="signal peptide" evidence="7">
    <location>
        <begin position="1"/>
        <end position="19"/>
    </location>
</feature>
<feature type="domain" description="Fibronectin type-II" evidence="8">
    <location>
        <begin position="75"/>
        <end position="122"/>
    </location>
</feature>
<dbReference type="PRINTS" id="PR00013">
    <property type="entry name" value="FNTYPEII"/>
</dbReference>
<evidence type="ECO:0000259" key="8">
    <source>
        <dbReference type="PROSITE" id="PS51092"/>
    </source>
</evidence>
<evidence type="ECO:0000256" key="1">
    <source>
        <dbReference type="ARBA" id="ARBA00004613"/>
    </source>
</evidence>
<feature type="disulfide bond" evidence="6">
    <location>
        <begin position="252"/>
        <end position="279"/>
    </location>
</feature>
<feature type="chain" id="PRO_5047318537" evidence="7">
    <location>
        <begin position="20"/>
        <end position="354"/>
    </location>
</feature>
<dbReference type="InterPro" id="IPR013806">
    <property type="entry name" value="Kringle-like"/>
</dbReference>
<feature type="disulfide bond" evidence="6">
    <location>
        <begin position="134"/>
        <end position="160"/>
    </location>
</feature>
<gene>
    <name evidence="10" type="primary">LOC140708473</name>
</gene>
<dbReference type="PANTHER" id="PTHR22918:SF1">
    <property type="entry name" value="FIBRONECTIN TYPE-II DOMAIN-CONTAINING PROTEIN"/>
    <property type="match status" value="1"/>
</dbReference>
<comment type="caution">
    <text evidence="6">Lacks conserved residue(s) required for the propagation of feature annotation.</text>
</comment>
<dbReference type="GeneID" id="140708473"/>
<feature type="domain" description="Fibronectin type-II" evidence="8">
    <location>
        <begin position="178"/>
        <end position="226"/>
    </location>
</feature>
<evidence type="ECO:0000256" key="3">
    <source>
        <dbReference type="ARBA" id="ARBA00022525"/>
    </source>
</evidence>
<feature type="disulfide bond" evidence="6">
    <location>
        <begin position="183"/>
        <end position="209"/>
    </location>
</feature>
<feature type="disulfide bond" evidence="6">
    <location>
        <begin position="238"/>
        <end position="264"/>
    </location>
</feature>
<dbReference type="CDD" id="cd00062">
    <property type="entry name" value="FN2"/>
    <property type="match status" value="5"/>
</dbReference>
<feature type="disulfide bond" evidence="6">
    <location>
        <begin position="197"/>
        <end position="224"/>
    </location>
</feature>
<evidence type="ECO:0000313" key="10">
    <source>
        <dbReference type="RefSeq" id="XP_072860560.1"/>
    </source>
</evidence>
<keyword evidence="5 6" id="KW-1015">Disulfide bond</keyword>
<comment type="similarity">
    <text evidence="2">Belongs to the seminal plasma protein family.</text>
</comment>
<organism evidence="9 10">
    <name type="scientific">Pogona vitticeps</name>
    <name type="common">central bearded dragon</name>
    <dbReference type="NCBI Taxonomy" id="103695"/>
    <lineage>
        <taxon>Eukaryota</taxon>
        <taxon>Metazoa</taxon>
        <taxon>Chordata</taxon>
        <taxon>Craniata</taxon>
        <taxon>Vertebrata</taxon>
        <taxon>Euteleostomi</taxon>
        <taxon>Lepidosauria</taxon>
        <taxon>Squamata</taxon>
        <taxon>Bifurcata</taxon>
        <taxon>Unidentata</taxon>
        <taxon>Episquamata</taxon>
        <taxon>Toxicofera</taxon>
        <taxon>Iguania</taxon>
        <taxon>Acrodonta</taxon>
        <taxon>Agamidae</taxon>
        <taxon>Amphibolurinae</taxon>
        <taxon>Pogona</taxon>
    </lineage>
</organism>
<name>A0ABM5GSD1_9SAUR</name>
<dbReference type="Pfam" id="PF00040">
    <property type="entry name" value="fn2"/>
    <property type="match status" value="6"/>
</dbReference>
<proteinExistence type="inferred from homology"/>
<feature type="domain" description="Fibronectin type-II" evidence="8">
    <location>
        <begin position="289"/>
        <end position="337"/>
    </location>
</feature>
<dbReference type="PANTHER" id="PTHR22918">
    <property type="entry name" value="SEMINAL PLASMA PROTEIN"/>
    <property type="match status" value="1"/>
</dbReference>
<feature type="domain" description="Fibronectin type-II" evidence="8">
    <location>
        <begin position="129"/>
        <end position="177"/>
    </location>
</feature>
<reference evidence="10" key="1">
    <citation type="submission" date="2025-08" db="UniProtKB">
        <authorList>
            <consortium name="RefSeq"/>
        </authorList>
    </citation>
    <scope>IDENTIFICATION</scope>
</reference>
<feature type="disulfide bond" evidence="6">
    <location>
        <begin position="308"/>
        <end position="335"/>
    </location>
</feature>